<dbReference type="Pfam" id="PF00196">
    <property type="entry name" value="GerE"/>
    <property type="match status" value="1"/>
</dbReference>
<dbReference type="Pfam" id="PF00072">
    <property type="entry name" value="Response_reg"/>
    <property type="match status" value="1"/>
</dbReference>
<evidence type="ECO:0000256" key="5">
    <source>
        <dbReference type="PROSITE-ProRule" id="PRU00169"/>
    </source>
</evidence>
<evidence type="ECO:0000256" key="1">
    <source>
        <dbReference type="ARBA" id="ARBA00022553"/>
    </source>
</evidence>
<dbReference type="CDD" id="cd06170">
    <property type="entry name" value="LuxR_C_like"/>
    <property type="match status" value="1"/>
</dbReference>
<dbReference type="PRINTS" id="PR00038">
    <property type="entry name" value="HTHLUXR"/>
</dbReference>
<dbReference type="PANTHER" id="PTHR43214">
    <property type="entry name" value="TWO-COMPONENT RESPONSE REGULATOR"/>
    <property type="match status" value="1"/>
</dbReference>
<dbReference type="InterPro" id="IPR039420">
    <property type="entry name" value="WalR-like"/>
</dbReference>
<organism evidence="8 9">
    <name type="scientific">Nonomuraea polychroma</name>
    <dbReference type="NCBI Taxonomy" id="46176"/>
    <lineage>
        <taxon>Bacteria</taxon>
        <taxon>Bacillati</taxon>
        <taxon>Actinomycetota</taxon>
        <taxon>Actinomycetes</taxon>
        <taxon>Streptosporangiales</taxon>
        <taxon>Streptosporangiaceae</taxon>
        <taxon>Nonomuraea</taxon>
    </lineage>
</organism>
<evidence type="ECO:0000313" key="9">
    <source>
        <dbReference type="Proteomes" id="UP000284824"/>
    </source>
</evidence>
<keyword evidence="1 5" id="KW-0597">Phosphoprotein</keyword>
<keyword evidence="9" id="KW-1185">Reference proteome</keyword>
<sequence length="219" mass="23609">MTIRVIVADDQAPTREGLRLLLSSEPDIEMVATASDGHEVVAMARRHRPDVVLTDIRMPRMDGLAAIRDLVALDPAPAVVALTTFDLDEYLFGALQAGAVGFLLKESDPGLIIEAVRVAHEGQGLVDPQVTPRLLHRFAATSPRPPTSELATLTPREADVLRHLAAGSSNAEIAGELVISPGTVKIHIERILAKLGLRTRVQAAVYAHRHGLVTWTDLP</sequence>
<dbReference type="InterPro" id="IPR000792">
    <property type="entry name" value="Tscrpt_reg_LuxR_C"/>
</dbReference>
<proteinExistence type="predicted"/>
<evidence type="ECO:0000256" key="3">
    <source>
        <dbReference type="ARBA" id="ARBA00023125"/>
    </source>
</evidence>
<dbReference type="GO" id="GO:0000160">
    <property type="term" value="P:phosphorelay signal transduction system"/>
    <property type="evidence" value="ECO:0007669"/>
    <property type="project" value="InterPro"/>
</dbReference>
<dbReference type="GO" id="GO:0006355">
    <property type="term" value="P:regulation of DNA-templated transcription"/>
    <property type="evidence" value="ECO:0007669"/>
    <property type="project" value="InterPro"/>
</dbReference>
<keyword evidence="4" id="KW-0804">Transcription</keyword>
<dbReference type="PROSITE" id="PS50043">
    <property type="entry name" value="HTH_LUXR_2"/>
    <property type="match status" value="1"/>
</dbReference>
<evidence type="ECO:0000259" key="7">
    <source>
        <dbReference type="PROSITE" id="PS50110"/>
    </source>
</evidence>
<keyword evidence="3" id="KW-0238">DNA-binding</keyword>
<dbReference type="RefSeq" id="WP_127932696.1">
    <property type="nucleotide sequence ID" value="NZ_SAUN01000001.1"/>
</dbReference>
<dbReference type="SUPFAM" id="SSF46894">
    <property type="entry name" value="C-terminal effector domain of the bipartite response regulators"/>
    <property type="match status" value="1"/>
</dbReference>
<dbReference type="InterPro" id="IPR011006">
    <property type="entry name" value="CheY-like_superfamily"/>
</dbReference>
<dbReference type="InterPro" id="IPR058245">
    <property type="entry name" value="NreC/VraR/RcsB-like_REC"/>
</dbReference>
<feature type="modified residue" description="4-aspartylphosphate" evidence="5">
    <location>
        <position position="55"/>
    </location>
</feature>
<dbReference type="SMART" id="SM00448">
    <property type="entry name" value="REC"/>
    <property type="match status" value="1"/>
</dbReference>
<gene>
    <name evidence="8" type="ORF">EDD27_2692</name>
</gene>
<evidence type="ECO:0000313" key="8">
    <source>
        <dbReference type="EMBL" id="RVX40289.1"/>
    </source>
</evidence>
<evidence type="ECO:0000259" key="6">
    <source>
        <dbReference type="PROSITE" id="PS50043"/>
    </source>
</evidence>
<dbReference type="GO" id="GO:0003677">
    <property type="term" value="F:DNA binding"/>
    <property type="evidence" value="ECO:0007669"/>
    <property type="project" value="UniProtKB-KW"/>
</dbReference>
<protein>
    <submittedName>
        <fullName evidence="8">LuxR family two component transcriptional regulator</fullName>
    </submittedName>
</protein>
<evidence type="ECO:0000256" key="4">
    <source>
        <dbReference type="ARBA" id="ARBA00023163"/>
    </source>
</evidence>
<dbReference type="InterPro" id="IPR016032">
    <property type="entry name" value="Sig_transdc_resp-reg_C-effctor"/>
</dbReference>
<feature type="domain" description="HTH luxR-type" evidence="6">
    <location>
        <begin position="146"/>
        <end position="211"/>
    </location>
</feature>
<dbReference type="OrthoDB" id="9808843at2"/>
<dbReference type="AlphaFoldDB" id="A0A438M3B2"/>
<dbReference type="PANTHER" id="PTHR43214:SF24">
    <property type="entry name" value="TRANSCRIPTIONAL REGULATORY PROTEIN NARL-RELATED"/>
    <property type="match status" value="1"/>
</dbReference>
<dbReference type="Gene3D" id="3.40.50.2300">
    <property type="match status" value="1"/>
</dbReference>
<name>A0A438M3B2_9ACTN</name>
<dbReference type="SMART" id="SM00421">
    <property type="entry name" value="HTH_LUXR"/>
    <property type="match status" value="1"/>
</dbReference>
<dbReference type="InterPro" id="IPR001789">
    <property type="entry name" value="Sig_transdc_resp-reg_receiver"/>
</dbReference>
<dbReference type="PROSITE" id="PS00622">
    <property type="entry name" value="HTH_LUXR_1"/>
    <property type="match status" value="1"/>
</dbReference>
<feature type="domain" description="Response regulatory" evidence="7">
    <location>
        <begin position="4"/>
        <end position="120"/>
    </location>
</feature>
<evidence type="ECO:0000256" key="2">
    <source>
        <dbReference type="ARBA" id="ARBA00023015"/>
    </source>
</evidence>
<dbReference type="Proteomes" id="UP000284824">
    <property type="component" value="Unassembled WGS sequence"/>
</dbReference>
<dbReference type="SUPFAM" id="SSF52172">
    <property type="entry name" value="CheY-like"/>
    <property type="match status" value="1"/>
</dbReference>
<dbReference type="EMBL" id="SAUN01000001">
    <property type="protein sequence ID" value="RVX40289.1"/>
    <property type="molecule type" value="Genomic_DNA"/>
</dbReference>
<dbReference type="PROSITE" id="PS50110">
    <property type="entry name" value="RESPONSE_REGULATORY"/>
    <property type="match status" value="1"/>
</dbReference>
<dbReference type="CDD" id="cd17535">
    <property type="entry name" value="REC_NarL-like"/>
    <property type="match status" value="1"/>
</dbReference>
<reference evidence="8 9" key="1">
    <citation type="submission" date="2019-01" db="EMBL/GenBank/DDBJ databases">
        <title>Sequencing the genomes of 1000 actinobacteria strains.</title>
        <authorList>
            <person name="Klenk H.-P."/>
        </authorList>
    </citation>
    <scope>NUCLEOTIDE SEQUENCE [LARGE SCALE GENOMIC DNA]</scope>
    <source>
        <strain evidence="8 9">DSM 43925</strain>
    </source>
</reference>
<keyword evidence="2" id="KW-0805">Transcription regulation</keyword>
<comment type="caution">
    <text evidence="8">The sequence shown here is derived from an EMBL/GenBank/DDBJ whole genome shotgun (WGS) entry which is preliminary data.</text>
</comment>
<accession>A0A438M3B2</accession>